<dbReference type="EMBL" id="BGPR01023119">
    <property type="protein sequence ID" value="GBN90046.1"/>
    <property type="molecule type" value="Genomic_DNA"/>
</dbReference>
<organism evidence="1 2">
    <name type="scientific">Araneus ventricosus</name>
    <name type="common">Orbweaver spider</name>
    <name type="synonym">Epeira ventricosa</name>
    <dbReference type="NCBI Taxonomy" id="182803"/>
    <lineage>
        <taxon>Eukaryota</taxon>
        <taxon>Metazoa</taxon>
        <taxon>Ecdysozoa</taxon>
        <taxon>Arthropoda</taxon>
        <taxon>Chelicerata</taxon>
        <taxon>Arachnida</taxon>
        <taxon>Araneae</taxon>
        <taxon>Araneomorphae</taxon>
        <taxon>Entelegynae</taxon>
        <taxon>Araneoidea</taxon>
        <taxon>Araneidae</taxon>
        <taxon>Araneus</taxon>
    </lineage>
</organism>
<evidence type="ECO:0000313" key="2">
    <source>
        <dbReference type="Proteomes" id="UP000499080"/>
    </source>
</evidence>
<dbReference type="Proteomes" id="UP000499080">
    <property type="component" value="Unassembled WGS sequence"/>
</dbReference>
<reference evidence="1 2" key="1">
    <citation type="journal article" date="2019" name="Sci. Rep.">
        <title>Orb-weaving spider Araneus ventricosus genome elucidates the spidroin gene catalogue.</title>
        <authorList>
            <person name="Kono N."/>
            <person name="Nakamura H."/>
            <person name="Ohtoshi R."/>
            <person name="Moran D.A.P."/>
            <person name="Shinohara A."/>
            <person name="Yoshida Y."/>
            <person name="Fujiwara M."/>
            <person name="Mori M."/>
            <person name="Tomita M."/>
            <person name="Arakawa K."/>
        </authorList>
    </citation>
    <scope>NUCLEOTIDE SEQUENCE [LARGE SCALE GENOMIC DNA]</scope>
</reference>
<gene>
    <name evidence="1" type="ORF">AVEN_57317_1</name>
</gene>
<accession>A0A4Y2SRJ1</accession>
<sequence length="117" mass="13622">MLQQLLLTATEIPLSGQVGHPFNCNDVSFRLSDLGPFIMRKGWKERKKYQTLKNNIENQIKINHLFPTVERTVNISPYQDGYSRVHFAFQAPIRTLTKKLLMWIATNSKCNFQLNIL</sequence>
<evidence type="ECO:0000313" key="1">
    <source>
        <dbReference type="EMBL" id="GBN90046.1"/>
    </source>
</evidence>
<proteinExistence type="predicted"/>
<comment type="caution">
    <text evidence="1">The sequence shown here is derived from an EMBL/GenBank/DDBJ whole genome shotgun (WGS) entry which is preliminary data.</text>
</comment>
<name>A0A4Y2SRJ1_ARAVE</name>
<protein>
    <submittedName>
        <fullName evidence="1">Uncharacterized protein</fullName>
    </submittedName>
</protein>
<keyword evidence="2" id="KW-1185">Reference proteome</keyword>
<dbReference type="AlphaFoldDB" id="A0A4Y2SRJ1"/>